<dbReference type="SUPFAM" id="SSF53955">
    <property type="entry name" value="Lysozyme-like"/>
    <property type="match status" value="1"/>
</dbReference>
<dbReference type="InterPro" id="IPR023346">
    <property type="entry name" value="Lysozyme-like_dom_sf"/>
</dbReference>
<feature type="domain" description="Glycoside hydrolase family 19 catalytic" evidence="1">
    <location>
        <begin position="94"/>
        <end position="169"/>
    </location>
</feature>
<evidence type="ECO:0000313" key="2">
    <source>
        <dbReference type="EMBL" id="SDH51243.1"/>
    </source>
</evidence>
<evidence type="ECO:0000313" key="3">
    <source>
        <dbReference type="Proteomes" id="UP000199045"/>
    </source>
</evidence>
<dbReference type="InterPro" id="IPR000726">
    <property type="entry name" value="Glyco_hydro_19_cat"/>
</dbReference>
<dbReference type="Gene3D" id="1.10.530.10">
    <property type="match status" value="1"/>
</dbReference>
<organism evidence="2 3">
    <name type="scientific">Chitinophaga filiformis</name>
    <name type="common">Myxococcus filiformis</name>
    <name type="synonym">Flexibacter filiformis</name>
    <dbReference type="NCBI Taxonomy" id="104663"/>
    <lineage>
        <taxon>Bacteria</taxon>
        <taxon>Pseudomonadati</taxon>
        <taxon>Bacteroidota</taxon>
        <taxon>Chitinophagia</taxon>
        <taxon>Chitinophagales</taxon>
        <taxon>Chitinophagaceae</taxon>
        <taxon>Chitinophaga</taxon>
    </lineage>
</organism>
<dbReference type="GO" id="GO:0016998">
    <property type="term" value="P:cell wall macromolecule catabolic process"/>
    <property type="evidence" value="ECO:0007669"/>
    <property type="project" value="InterPro"/>
</dbReference>
<dbReference type="GO" id="GO:0006032">
    <property type="term" value="P:chitin catabolic process"/>
    <property type="evidence" value="ECO:0007669"/>
    <property type="project" value="InterPro"/>
</dbReference>
<name>A0A1G8D172_CHIFI</name>
<dbReference type="STRING" id="104663.SAMN04488121_113104"/>
<dbReference type="PANTHER" id="PTHR34408">
    <property type="entry name" value="FAMILY PROTEIN, PUTATIVE-RELATED"/>
    <property type="match status" value="1"/>
</dbReference>
<dbReference type="GO" id="GO:0004568">
    <property type="term" value="F:chitinase activity"/>
    <property type="evidence" value="ECO:0007669"/>
    <property type="project" value="InterPro"/>
</dbReference>
<dbReference type="AlphaFoldDB" id="A0A1G8D172"/>
<dbReference type="Proteomes" id="UP000199045">
    <property type="component" value="Unassembled WGS sequence"/>
</dbReference>
<dbReference type="InterPro" id="IPR052354">
    <property type="entry name" value="Cell_Wall_Dynamics_Protein"/>
</dbReference>
<protein>
    <submittedName>
        <fullName evidence="2">Putative chitinase</fullName>
    </submittedName>
</protein>
<sequence length="222" mass="24931">MIITNEQLLAIMPQAKSQNVQAYLPYLNQAMPVYHIDTPVRAAAFLAQLGHESGQFSVVTENLNYRADRLVTVFPKYFPTLVIAQQYAGKPDKIANKVYANRLGNGPEASGDGWRFRGRGLIQLTGRSSYDDCSKALTGNTNTFQDAPDLLATPQYAVASACWFWTVYKTLNAIADQPDNWTTMYKNKLYSKFQWLTICINGGLNGYDDRLALWEKAKTVLQ</sequence>
<dbReference type="RefSeq" id="WP_089838437.1">
    <property type="nucleotide sequence ID" value="NZ_FNBN01000013.1"/>
</dbReference>
<dbReference type="OrthoDB" id="882303at2"/>
<dbReference type="Pfam" id="PF00182">
    <property type="entry name" value="Glyco_hydro_19"/>
    <property type="match status" value="1"/>
</dbReference>
<proteinExistence type="predicted"/>
<evidence type="ECO:0000259" key="1">
    <source>
        <dbReference type="Pfam" id="PF00182"/>
    </source>
</evidence>
<dbReference type="EMBL" id="FNBN01000013">
    <property type="protein sequence ID" value="SDH51243.1"/>
    <property type="molecule type" value="Genomic_DNA"/>
</dbReference>
<dbReference type="PANTHER" id="PTHR34408:SF1">
    <property type="entry name" value="GLYCOSYL HYDROLASE FAMILY 19 DOMAIN-CONTAINING PROTEIN HI_1415"/>
    <property type="match status" value="1"/>
</dbReference>
<gene>
    <name evidence="2" type="ORF">SAMN04488121_113104</name>
</gene>
<reference evidence="2 3" key="1">
    <citation type="submission" date="2016-10" db="EMBL/GenBank/DDBJ databases">
        <authorList>
            <person name="de Groot N.N."/>
        </authorList>
    </citation>
    <scope>NUCLEOTIDE SEQUENCE [LARGE SCALE GENOMIC DNA]</scope>
    <source>
        <strain evidence="2 3">DSM 527</strain>
    </source>
</reference>
<accession>A0A1G8D172</accession>